<accession>A0A2A4T859</accession>
<organism evidence="2 3">
    <name type="scientific">SAR324 cluster bacterium</name>
    <dbReference type="NCBI Taxonomy" id="2024889"/>
    <lineage>
        <taxon>Bacteria</taxon>
        <taxon>Deltaproteobacteria</taxon>
        <taxon>SAR324 cluster</taxon>
    </lineage>
</organism>
<evidence type="ECO:0000256" key="1">
    <source>
        <dbReference type="SAM" id="Phobius"/>
    </source>
</evidence>
<feature type="transmembrane region" description="Helical" evidence="1">
    <location>
        <begin position="392"/>
        <end position="413"/>
    </location>
</feature>
<sequence>MTEVSSVGEKIINQEFPKEQVSKDVIQAVKEAQLIVSYITHHNEIKVPSDLMETIVKSKYLLRSGKWTPKIEIEFWQAFNSISFSIQPVSTDSLKASLPSFDTRAESEVPAKTMADKAVFRYRVLAFLSLITLLSAQIYWIVGVDLHRNTQTLFEQRNELRAKKKELRSSNQKVIQAGNSISPQLTQKMKALVREEASTNQRFKVNLVSLLKWNRIWQRLLFRDQFQEDTTEYTKKIYKIDSNEIQRDWEILKKSLENKEGRGKDFQLESSDTDKGGSLAQLSSEKKILMLKDLTLKQEKLNDRLRLDMARNRVFKTILSADFALSALYSYLLPLLYGLLGACMFVLRRLSDEIRGLVYSFDSEVRFRLRLALGALTGMTIGWFMTPEQVSTVGSIGPMTIAFLAGYNVEILFSQMDSLIERITKTIEQKETITE</sequence>
<proteinExistence type="predicted"/>
<name>A0A2A4T859_9DELT</name>
<gene>
    <name evidence="2" type="ORF">COB67_03965</name>
</gene>
<reference evidence="3" key="1">
    <citation type="submission" date="2017-08" db="EMBL/GenBank/DDBJ databases">
        <title>A dynamic microbial community with high functional redundancy inhabits the cold, oxic subseafloor aquifer.</title>
        <authorList>
            <person name="Tully B.J."/>
            <person name="Wheat C.G."/>
            <person name="Glazer B.T."/>
            <person name="Huber J.A."/>
        </authorList>
    </citation>
    <scope>NUCLEOTIDE SEQUENCE [LARGE SCALE GENOMIC DNA]</scope>
</reference>
<comment type="caution">
    <text evidence="2">The sequence shown here is derived from an EMBL/GenBank/DDBJ whole genome shotgun (WGS) entry which is preliminary data.</text>
</comment>
<dbReference type="EMBL" id="NVSR01000013">
    <property type="protein sequence ID" value="PCI29521.1"/>
    <property type="molecule type" value="Genomic_DNA"/>
</dbReference>
<protein>
    <submittedName>
        <fullName evidence="2">Uncharacterized protein</fullName>
    </submittedName>
</protein>
<dbReference type="Proteomes" id="UP000218113">
    <property type="component" value="Unassembled WGS sequence"/>
</dbReference>
<dbReference type="AlphaFoldDB" id="A0A2A4T859"/>
<feature type="transmembrane region" description="Helical" evidence="1">
    <location>
        <begin position="122"/>
        <end position="142"/>
    </location>
</feature>
<keyword evidence="1" id="KW-1133">Transmembrane helix</keyword>
<evidence type="ECO:0000313" key="3">
    <source>
        <dbReference type="Proteomes" id="UP000218113"/>
    </source>
</evidence>
<evidence type="ECO:0000313" key="2">
    <source>
        <dbReference type="EMBL" id="PCI29521.1"/>
    </source>
</evidence>
<keyword evidence="1" id="KW-0472">Membrane</keyword>
<feature type="transmembrane region" description="Helical" evidence="1">
    <location>
        <begin position="328"/>
        <end position="347"/>
    </location>
</feature>
<feature type="transmembrane region" description="Helical" evidence="1">
    <location>
        <begin position="367"/>
        <end position="386"/>
    </location>
</feature>
<keyword evidence="1" id="KW-0812">Transmembrane</keyword>